<dbReference type="InterPro" id="IPR013078">
    <property type="entry name" value="His_Pase_superF_clade-1"/>
</dbReference>
<proteinExistence type="predicted"/>
<accession>A0A5R8NPI2</accession>
<feature type="region of interest" description="Disordered" evidence="1">
    <location>
        <begin position="309"/>
        <end position="348"/>
    </location>
</feature>
<gene>
    <name evidence="2" type="ORF">FEK34_16690</name>
</gene>
<evidence type="ECO:0000313" key="2">
    <source>
        <dbReference type="EMBL" id="TLF76557.1"/>
    </source>
</evidence>
<dbReference type="EMBL" id="VBUT01000006">
    <property type="protein sequence ID" value="TLF76557.1"/>
    <property type="molecule type" value="Genomic_DNA"/>
</dbReference>
<dbReference type="Pfam" id="PF00300">
    <property type="entry name" value="His_Phos_1"/>
    <property type="match status" value="1"/>
</dbReference>
<sequence>MRVAAGARQRMSTYARAADGPIYGVAGRRLRTADDGRCRADFRASRRPAAVCRRRRRISTMPGMAHAEWIINPGAIRALLRRTRSHSATADPTRTAQLESTQPTVLLVRHADAGTPRANGPNDHRRGLTATGRDSARQLIPVLLAFGPTEVVSSPYLRAVQTVTPTAQAAGMAMCTDRALREWDSGIPPTPDYARWYARSWARPETARPGGESLRQLSERAVPTLSRWAEEARGPVGVSHRTFIAFRIPGNPGAIAALHLFVAGEPRLVLGGKGPHSPDTESPASGGRSCGPCRCRRFTGWSSVWAVRRSSRAPGSEAGGNGSRPNRGRAAHTLSARPDMDQLGRPTS</sequence>
<protein>
    <submittedName>
        <fullName evidence="2">Histidine phosphatase family protein</fullName>
    </submittedName>
</protein>
<dbReference type="Proteomes" id="UP000306378">
    <property type="component" value="Unassembled WGS sequence"/>
</dbReference>
<name>A0A5R8NPI2_9NOCA</name>
<dbReference type="InterPro" id="IPR029033">
    <property type="entry name" value="His_PPase_superfam"/>
</dbReference>
<evidence type="ECO:0000256" key="1">
    <source>
        <dbReference type="SAM" id="MobiDB-lite"/>
    </source>
</evidence>
<comment type="caution">
    <text evidence="2">The sequence shown here is derived from an EMBL/GenBank/DDBJ whole genome shotgun (WGS) entry which is preliminary data.</text>
</comment>
<dbReference type="SUPFAM" id="SSF53254">
    <property type="entry name" value="Phosphoglycerate mutase-like"/>
    <property type="match status" value="1"/>
</dbReference>
<dbReference type="Gene3D" id="3.40.50.1240">
    <property type="entry name" value="Phosphoglycerate mutase-like"/>
    <property type="match status" value="1"/>
</dbReference>
<dbReference type="CDD" id="cd07067">
    <property type="entry name" value="HP_PGM_like"/>
    <property type="match status" value="1"/>
</dbReference>
<organism evidence="2 3">
    <name type="scientific">Nocardia cyriacigeorgica</name>
    <dbReference type="NCBI Taxonomy" id="135487"/>
    <lineage>
        <taxon>Bacteria</taxon>
        <taxon>Bacillati</taxon>
        <taxon>Actinomycetota</taxon>
        <taxon>Actinomycetes</taxon>
        <taxon>Mycobacteriales</taxon>
        <taxon>Nocardiaceae</taxon>
        <taxon>Nocardia</taxon>
    </lineage>
</organism>
<evidence type="ECO:0000313" key="3">
    <source>
        <dbReference type="Proteomes" id="UP000306378"/>
    </source>
</evidence>
<dbReference type="AlphaFoldDB" id="A0A5R8NPI2"/>
<dbReference type="SMART" id="SM00855">
    <property type="entry name" value="PGAM"/>
    <property type="match status" value="1"/>
</dbReference>
<reference evidence="2 3" key="1">
    <citation type="submission" date="2019-05" db="EMBL/GenBank/DDBJ databases">
        <title>Genomes sequences of two Nocardia cyriacigeorgica environmental isolates, type strains Nocardia asteroides ATCC 19247 and Nocardia cyriacigeorgica DSM 44484.</title>
        <authorList>
            <person name="Vautrin F."/>
            <person name="Bergeron E."/>
            <person name="Dubost A."/>
            <person name="Abrouk D."/>
            <person name="Rodriguez Nava V."/>
            <person name="Pujic P."/>
        </authorList>
    </citation>
    <scope>NUCLEOTIDE SEQUENCE [LARGE SCALE GENOMIC DNA]</scope>
    <source>
        <strain evidence="2 3">EML 446</strain>
    </source>
</reference>